<evidence type="ECO:0000256" key="1">
    <source>
        <dbReference type="ARBA" id="ARBA00022679"/>
    </source>
</evidence>
<evidence type="ECO:0000313" key="4">
    <source>
        <dbReference type="Proteomes" id="UP001500301"/>
    </source>
</evidence>
<comment type="caution">
    <text evidence="3">The sequence shown here is derived from an EMBL/GenBank/DDBJ whole genome shotgun (WGS) entry which is preliminary data.</text>
</comment>
<organism evidence="3 4">
    <name type="scientific">Nocardioides daeguensis</name>
    <dbReference type="NCBI Taxonomy" id="908359"/>
    <lineage>
        <taxon>Bacteria</taxon>
        <taxon>Bacillati</taxon>
        <taxon>Actinomycetota</taxon>
        <taxon>Actinomycetes</taxon>
        <taxon>Propionibacteriales</taxon>
        <taxon>Nocardioidaceae</taxon>
        <taxon>Nocardioides</taxon>
    </lineage>
</organism>
<dbReference type="EMBL" id="BAABBB010000004">
    <property type="protein sequence ID" value="GAA3521871.1"/>
    <property type="molecule type" value="Genomic_DNA"/>
</dbReference>
<gene>
    <name evidence="3" type="ORF">GCM10022263_07390</name>
</gene>
<dbReference type="RefSeq" id="WP_218232558.1">
    <property type="nucleotide sequence ID" value="NZ_BAABBB010000004.1"/>
</dbReference>
<accession>A0ABP6UWA9</accession>
<dbReference type="InterPro" id="IPR001296">
    <property type="entry name" value="Glyco_trans_1"/>
</dbReference>
<dbReference type="Pfam" id="PF00534">
    <property type="entry name" value="Glycos_transf_1"/>
    <property type="match status" value="1"/>
</dbReference>
<feature type="domain" description="Glycosyl transferase family 1" evidence="2">
    <location>
        <begin position="199"/>
        <end position="354"/>
    </location>
</feature>
<dbReference type="Proteomes" id="UP001500301">
    <property type="component" value="Unassembled WGS sequence"/>
</dbReference>
<name>A0ABP6UWA9_9ACTN</name>
<proteinExistence type="predicted"/>
<protein>
    <submittedName>
        <fullName evidence="3">Glycosyltransferase family 4 protein</fullName>
    </submittedName>
</protein>
<dbReference type="PANTHER" id="PTHR45947">
    <property type="entry name" value="SULFOQUINOVOSYL TRANSFERASE SQD2"/>
    <property type="match status" value="1"/>
</dbReference>
<dbReference type="CDD" id="cd03801">
    <property type="entry name" value="GT4_PimA-like"/>
    <property type="match status" value="1"/>
</dbReference>
<keyword evidence="1" id="KW-0808">Transferase</keyword>
<keyword evidence="4" id="KW-1185">Reference proteome</keyword>
<dbReference type="InterPro" id="IPR050194">
    <property type="entry name" value="Glycosyltransferase_grp1"/>
</dbReference>
<evidence type="ECO:0000259" key="2">
    <source>
        <dbReference type="Pfam" id="PF00534"/>
    </source>
</evidence>
<dbReference type="PANTHER" id="PTHR45947:SF3">
    <property type="entry name" value="SULFOQUINOVOSYL TRANSFERASE SQD2"/>
    <property type="match status" value="1"/>
</dbReference>
<sequence>MRIAIAYDCLYPWTLGGGERQYRAFAEEFVAQGHEVSYLTRRQWDGPVPEVRGVEVVAVAGRAVLHDGSGARRPGPALGFAVRLFAHLLRNRRRYDAVLVSALPATNVPAVRGALLGSRTAVAADWLEVWTPQRWRDYSGPVLGRVAWALQRLAARLSPVATCHSALNAARLVDSGLRSTPLRSPGLVFPEDHGPAFLEPPRRPHVIYVGRHIEDKHVDALPAAIAAARRHLPGLTATIYGDGPCREDVRREVERLGLEDVVALPGFVERAEFDHALRTASVLVNPSGREGYGLVVVEAMAAGTPVVVVDGPDNASVELVDPGLNGAVARTTDAEDLAAAIVEVIERGAELRRSARAWYDEHARTGSVAVTARRILAAIEARVEAG</sequence>
<evidence type="ECO:0000313" key="3">
    <source>
        <dbReference type="EMBL" id="GAA3521871.1"/>
    </source>
</evidence>
<reference evidence="4" key="1">
    <citation type="journal article" date="2019" name="Int. J. Syst. Evol. Microbiol.">
        <title>The Global Catalogue of Microorganisms (GCM) 10K type strain sequencing project: providing services to taxonomists for standard genome sequencing and annotation.</title>
        <authorList>
            <consortium name="The Broad Institute Genomics Platform"/>
            <consortium name="The Broad Institute Genome Sequencing Center for Infectious Disease"/>
            <person name="Wu L."/>
            <person name="Ma J."/>
        </authorList>
    </citation>
    <scope>NUCLEOTIDE SEQUENCE [LARGE SCALE GENOMIC DNA]</scope>
    <source>
        <strain evidence="4">JCM 17460</strain>
    </source>
</reference>